<dbReference type="Proteomes" id="UP001526426">
    <property type="component" value="Unassembled WGS sequence"/>
</dbReference>
<protein>
    <recommendedName>
        <fullName evidence="3">Sulfotransferase</fullName>
    </recommendedName>
</protein>
<comment type="caution">
    <text evidence="1">The sequence shown here is derived from an EMBL/GenBank/DDBJ whole genome shotgun (WGS) entry which is preliminary data.</text>
</comment>
<evidence type="ECO:0000313" key="1">
    <source>
        <dbReference type="EMBL" id="MCW6036488.1"/>
    </source>
</evidence>
<dbReference type="EMBL" id="JAIHOM010000038">
    <property type="protein sequence ID" value="MCW6036488.1"/>
    <property type="molecule type" value="Genomic_DNA"/>
</dbReference>
<dbReference type="SUPFAM" id="SSF52540">
    <property type="entry name" value="P-loop containing nucleoside triphosphate hydrolases"/>
    <property type="match status" value="1"/>
</dbReference>
<sequence length="248" mass="29425">MSLKFHFVVGVEGTGHHMIRAVLSNHINQSDSVFEGKWHKILAEHWDCELRLKNDKKLFGLSKNTNLKKALRSAFEEYKQQNVIHLFENSSFPYEQPRATLRRPDIIEFSALMEDIQDCVEVQYLILYRNPISATYSAIRRKFTDNIYLQAKIAESNFIYIERQFSTIPKDNYRVIHFEEFLDQPEEHLRKLADWWRLDYKTVAPGLLKLRKPSGLSKVPEEDKEFLESFFNSQRIAQWEGFYNSNKL</sequence>
<dbReference type="Gene3D" id="3.40.50.300">
    <property type="entry name" value="P-loop containing nucleotide triphosphate hydrolases"/>
    <property type="match status" value="1"/>
</dbReference>
<dbReference type="InterPro" id="IPR027417">
    <property type="entry name" value="P-loop_NTPase"/>
</dbReference>
<evidence type="ECO:0000313" key="2">
    <source>
        <dbReference type="Proteomes" id="UP001526426"/>
    </source>
</evidence>
<proteinExistence type="predicted"/>
<gene>
    <name evidence="1" type="ORF">K4A83_09440</name>
</gene>
<keyword evidence="2" id="KW-1185">Reference proteome</keyword>
<evidence type="ECO:0008006" key="3">
    <source>
        <dbReference type="Google" id="ProtNLM"/>
    </source>
</evidence>
<accession>A0ABT3L4R1</accession>
<name>A0ABT3L4R1_9CYAN</name>
<reference evidence="1 2" key="1">
    <citation type="submission" date="2021-08" db="EMBL/GenBank/DDBJ databases">
        <title>Draft genome sequence of Spirulina subsalsa with high tolerance to salinity and hype-accumulation of phycocyanin.</title>
        <authorList>
            <person name="Pei H."/>
            <person name="Jiang L."/>
        </authorList>
    </citation>
    <scope>NUCLEOTIDE SEQUENCE [LARGE SCALE GENOMIC DNA]</scope>
    <source>
        <strain evidence="1 2">FACHB-351</strain>
    </source>
</reference>
<dbReference type="RefSeq" id="WP_265264259.1">
    <property type="nucleotide sequence ID" value="NZ_JAIHOM010000038.1"/>
</dbReference>
<organism evidence="1 2">
    <name type="scientific">Spirulina subsalsa FACHB-351</name>
    <dbReference type="NCBI Taxonomy" id="234711"/>
    <lineage>
        <taxon>Bacteria</taxon>
        <taxon>Bacillati</taxon>
        <taxon>Cyanobacteriota</taxon>
        <taxon>Cyanophyceae</taxon>
        <taxon>Spirulinales</taxon>
        <taxon>Spirulinaceae</taxon>
        <taxon>Spirulina</taxon>
    </lineage>
</organism>